<sequence>MLTLGQIENSEYNLLGAMSEDDFLQAIDLSGPNDRKKLFRKMQTQSKAVAAATGSRSRAEFEKRISMLPKEIQIGLANQSLQAVDTAYYVVKTISGSKVIKMFKDDDNKVVGSSNISSGKLEKGNYFLLYGIHLLGGTADKENSPGSVNFDIVPDYLRNGEFEFKANGTVLVPNTSCEVFQTSGKDTFKGLFILDNPKIIRDQQSIELNIEWANNAPTNTYLKAILRGTAVIKA</sequence>
<protein>
    <submittedName>
        <fullName evidence="1">Uncharacterized protein</fullName>
    </submittedName>
</protein>
<evidence type="ECO:0000313" key="2">
    <source>
        <dbReference type="Proteomes" id="UP001597051"/>
    </source>
</evidence>
<accession>A0ABW3J0N4</accession>
<comment type="caution">
    <text evidence="1">The sequence shown here is derived from an EMBL/GenBank/DDBJ whole genome shotgun (WGS) entry which is preliminary data.</text>
</comment>
<dbReference type="EMBL" id="JBHTIZ010000013">
    <property type="protein sequence ID" value="MFD0984000.1"/>
    <property type="molecule type" value="Genomic_DNA"/>
</dbReference>
<dbReference type="RefSeq" id="WP_379756472.1">
    <property type="nucleotide sequence ID" value="NZ_JBHSYB010000025.1"/>
</dbReference>
<dbReference type="Proteomes" id="UP001597051">
    <property type="component" value="Unassembled WGS sequence"/>
</dbReference>
<proteinExistence type="predicted"/>
<organism evidence="1 2">
    <name type="scientific">Flavobacterium myungsuense</name>
    <dbReference type="NCBI Taxonomy" id="651823"/>
    <lineage>
        <taxon>Bacteria</taxon>
        <taxon>Pseudomonadati</taxon>
        <taxon>Bacteroidota</taxon>
        <taxon>Flavobacteriia</taxon>
        <taxon>Flavobacteriales</taxon>
        <taxon>Flavobacteriaceae</taxon>
        <taxon>Flavobacterium</taxon>
    </lineage>
</organism>
<keyword evidence="2" id="KW-1185">Reference proteome</keyword>
<name>A0ABW3J0N4_9FLAO</name>
<gene>
    <name evidence="1" type="ORF">ACFQ0S_05860</name>
</gene>
<evidence type="ECO:0000313" key="1">
    <source>
        <dbReference type="EMBL" id="MFD0984000.1"/>
    </source>
</evidence>
<reference evidence="2" key="1">
    <citation type="journal article" date="2019" name="Int. J. Syst. Evol. Microbiol.">
        <title>The Global Catalogue of Microorganisms (GCM) 10K type strain sequencing project: providing services to taxonomists for standard genome sequencing and annotation.</title>
        <authorList>
            <consortium name="The Broad Institute Genomics Platform"/>
            <consortium name="The Broad Institute Genome Sequencing Center for Infectious Disease"/>
            <person name="Wu L."/>
            <person name="Ma J."/>
        </authorList>
    </citation>
    <scope>NUCLEOTIDE SEQUENCE [LARGE SCALE GENOMIC DNA]</scope>
    <source>
        <strain evidence="2">CECT 7649</strain>
    </source>
</reference>